<dbReference type="AlphaFoldDB" id="A0AA39YV12"/>
<accession>A0AA39YV12</accession>
<dbReference type="InterPro" id="IPR016181">
    <property type="entry name" value="Acyl_CoA_acyltransferase"/>
</dbReference>
<dbReference type="EMBL" id="JAULSY010000189">
    <property type="protein sequence ID" value="KAK0659159.1"/>
    <property type="molecule type" value="Genomic_DNA"/>
</dbReference>
<feature type="domain" description="N-acetyltransferase" evidence="1">
    <location>
        <begin position="138"/>
        <end position="273"/>
    </location>
</feature>
<evidence type="ECO:0000313" key="2">
    <source>
        <dbReference type="EMBL" id="KAK0659159.1"/>
    </source>
</evidence>
<dbReference type="GO" id="GO:0016747">
    <property type="term" value="F:acyltransferase activity, transferring groups other than amino-acyl groups"/>
    <property type="evidence" value="ECO:0007669"/>
    <property type="project" value="InterPro"/>
</dbReference>
<dbReference type="PROSITE" id="PS51186">
    <property type="entry name" value="GNAT"/>
    <property type="match status" value="1"/>
</dbReference>
<dbReference type="SUPFAM" id="SSF55729">
    <property type="entry name" value="Acyl-CoA N-acyltransferases (Nat)"/>
    <property type="match status" value="1"/>
</dbReference>
<protein>
    <recommendedName>
        <fullName evidence="1">N-acetyltransferase domain-containing protein</fullName>
    </recommendedName>
</protein>
<dbReference type="PANTHER" id="PTHR42791">
    <property type="entry name" value="GNAT FAMILY ACETYLTRANSFERASE"/>
    <property type="match status" value="1"/>
</dbReference>
<dbReference type="Gene3D" id="3.40.630.30">
    <property type="match status" value="1"/>
</dbReference>
<dbReference type="Pfam" id="PF00583">
    <property type="entry name" value="Acetyltransf_1"/>
    <property type="match status" value="1"/>
</dbReference>
<evidence type="ECO:0000313" key="3">
    <source>
        <dbReference type="Proteomes" id="UP001174997"/>
    </source>
</evidence>
<comment type="caution">
    <text evidence="2">The sequence shown here is derived from an EMBL/GenBank/DDBJ whole genome shotgun (WGS) entry which is preliminary data.</text>
</comment>
<keyword evidence="3" id="KW-1185">Reference proteome</keyword>
<dbReference type="InterPro" id="IPR000182">
    <property type="entry name" value="GNAT_dom"/>
</dbReference>
<sequence>MDFPPLGTLRIASPDDAPRISVVATAAFRYSPLFEWERPDHEKYPEDTLSSYRAQFLNAIQSDDHIVLVQEDEYLQDESSMTTATIPANTGWTAPRVGQQVIVAVISIKLDPGSPHKGKMKTNNGNVVPTYPILPMAIVFKSITTKYTLTILHSGHRYKSSPGPGRDLNRRHYDDWSSISAAARKKNKLEKHSSVSMIVVHPAYWRRGHGTRLATWARDLARMNRIPQCVSAAPMSQGLFMSLGFEKVDEIVAEGDEDDPRGAKTLLLEFGREYRGGLWKRWLLRWLICVTKDSIDGLVGLTQRTLSRMQGQRNEKGTW</sequence>
<name>A0AA39YV12_9PEZI</name>
<dbReference type="InterPro" id="IPR052523">
    <property type="entry name" value="Trichothecene_AcTrans"/>
</dbReference>
<proteinExistence type="predicted"/>
<reference evidence="2" key="1">
    <citation type="submission" date="2023-06" db="EMBL/GenBank/DDBJ databases">
        <title>Genome-scale phylogeny and comparative genomics of the fungal order Sordariales.</title>
        <authorList>
            <consortium name="Lawrence Berkeley National Laboratory"/>
            <person name="Hensen N."/>
            <person name="Bonometti L."/>
            <person name="Westerberg I."/>
            <person name="Brannstrom I.O."/>
            <person name="Guillou S."/>
            <person name="Cros-Aarteil S."/>
            <person name="Calhoun S."/>
            <person name="Haridas S."/>
            <person name="Kuo A."/>
            <person name="Mondo S."/>
            <person name="Pangilinan J."/>
            <person name="Riley R."/>
            <person name="Labutti K."/>
            <person name="Andreopoulos B."/>
            <person name="Lipzen A."/>
            <person name="Chen C."/>
            <person name="Yanf M."/>
            <person name="Daum C."/>
            <person name="Ng V."/>
            <person name="Clum A."/>
            <person name="Steindorff A."/>
            <person name="Ohm R."/>
            <person name="Martin F."/>
            <person name="Silar P."/>
            <person name="Natvig D."/>
            <person name="Lalanne C."/>
            <person name="Gautier V."/>
            <person name="Ament-Velasquez S.L."/>
            <person name="Kruys A."/>
            <person name="Hutchinson M.I."/>
            <person name="Powell A.J."/>
            <person name="Barry K."/>
            <person name="Miller A.N."/>
            <person name="Grigoriev I.V."/>
            <person name="Debuchy R."/>
            <person name="Gladieux P."/>
            <person name="Thoren M.H."/>
            <person name="Johannesson H."/>
        </authorList>
    </citation>
    <scope>NUCLEOTIDE SEQUENCE</scope>
    <source>
        <strain evidence="2">CBS 307.81</strain>
    </source>
</reference>
<organism evidence="2 3">
    <name type="scientific">Cercophora samala</name>
    <dbReference type="NCBI Taxonomy" id="330535"/>
    <lineage>
        <taxon>Eukaryota</taxon>
        <taxon>Fungi</taxon>
        <taxon>Dikarya</taxon>
        <taxon>Ascomycota</taxon>
        <taxon>Pezizomycotina</taxon>
        <taxon>Sordariomycetes</taxon>
        <taxon>Sordariomycetidae</taxon>
        <taxon>Sordariales</taxon>
        <taxon>Lasiosphaeriaceae</taxon>
        <taxon>Cercophora</taxon>
    </lineage>
</organism>
<dbReference type="PANTHER" id="PTHR42791:SF2">
    <property type="entry name" value="N-ACETYLTRANSFERASE DOMAIN-CONTAINING PROTEIN"/>
    <property type="match status" value="1"/>
</dbReference>
<evidence type="ECO:0000259" key="1">
    <source>
        <dbReference type="PROSITE" id="PS51186"/>
    </source>
</evidence>
<dbReference type="CDD" id="cd04301">
    <property type="entry name" value="NAT_SF"/>
    <property type="match status" value="1"/>
</dbReference>
<dbReference type="Proteomes" id="UP001174997">
    <property type="component" value="Unassembled WGS sequence"/>
</dbReference>
<gene>
    <name evidence="2" type="ORF">QBC41DRAFT_384663</name>
</gene>